<feature type="transmembrane region" description="Helical" evidence="1">
    <location>
        <begin position="275"/>
        <end position="298"/>
    </location>
</feature>
<evidence type="ECO:0000256" key="1">
    <source>
        <dbReference type="SAM" id="Phobius"/>
    </source>
</evidence>
<feature type="transmembrane region" description="Helical" evidence="1">
    <location>
        <begin position="425"/>
        <end position="446"/>
    </location>
</feature>
<feature type="transmembrane region" description="Helical" evidence="1">
    <location>
        <begin position="219"/>
        <end position="240"/>
    </location>
</feature>
<feature type="transmembrane region" description="Helical" evidence="1">
    <location>
        <begin position="147"/>
        <end position="166"/>
    </location>
</feature>
<keyword evidence="1" id="KW-0472">Membrane</keyword>
<feature type="transmembrane region" description="Helical" evidence="1">
    <location>
        <begin position="113"/>
        <end position="135"/>
    </location>
</feature>
<protein>
    <recommendedName>
        <fullName evidence="4">Amino acid transporter</fullName>
    </recommendedName>
</protein>
<feature type="transmembrane region" description="Helical" evidence="1">
    <location>
        <begin position="373"/>
        <end position="390"/>
    </location>
</feature>
<feature type="transmembrane region" description="Helical" evidence="1">
    <location>
        <begin position="396"/>
        <end position="418"/>
    </location>
</feature>
<name>A0A8H9Y7N7_9CORY</name>
<organism evidence="2 3">
    <name type="scientific">Corynebacterium bovis DSM 20582 = CIP 54.80</name>
    <dbReference type="NCBI Taxonomy" id="927655"/>
    <lineage>
        <taxon>Bacteria</taxon>
        <taxon>Bacillati</taxon>
        <taxon>Actinomycetota</taxon>
        <taxon>Actinomycetes</taxon>
        <taxon>Mycobacteriales</taxon>
        <taxon>Corynebacteriaceae</taxon>
        <taxon>Corynebacterium</taxon>
    </lineage>
</organism>
<feature type="transmembrane region" description="Helical" evidence="1">
    <location>
        <begin position="57"/>
        <end position="82"/>
    </location>
</feature>
<feature type="transmembrane region" description="Helical" evidence="1">
    <location>
        <begin position="452"/>
        <end position="472"/>
    </location>
</feature>
<dbReference type="Gene3D" id="1.20.1740.10">
    <property type="entry name" value="Amino acid/polyamine transporter I"/>
    <property type="match status" value="1"/>
</dbReference>
<feature type="transmembrane region" description="Helical" evidence="1">
    <location>
        <begin position="332"/>
        <end position="353"/>
    </location>
</feature>
<dbReference type="Proteomes" id="UP000612712">
    <property type="component" value="Unassembled WGS sequence"/>
</dbReference>
<dbReference type="AlphaFoldDB" id="A0A8H9Y7N7"/>
<reference evidence="2" key="1">
    <citation type="submission" date="2020-08" db="EMBL/GenBank/DDBJ databases">
        <title>Sequencing the genomes of 1000 actinobacteria strains.</title>
        <authorList>
            <person name="Klenk H.-P."/>
        </authorList>
    </citation>
    <scope>NUCLEOTIDE SEQUENCE</scope>
    <source>
        <strain evidence="2">DSM 20582</strain>
    </source>
</reference>
<proteinExistence type="predicted"/>
<gene>
    <name evidence="2" type="ORF">FHU32_000786</name>
</gene>
<sequence>METPQTQAAPRPHPVRIDAFTAEKPRPLSKEDRHPWWQVMCLSGVDYFSTLGYQPGIAVVAAGSLAPVATVVLVLVTMLGAVPVYRRIARASPNGQGSIAVLGRFVPGWKGKLLVLVLLGFAATDFMITMTLSAADASAHVLRSADSPWLVPVTLGLLGALCAVFFRGFREAVKVSVVLVTVYLALNAVIIGRGLWRLATEDGHVADWQESLTSTHQSPWMMLALAVIVFPKLALGLSGFETGVSVMPLIRAARPGHSFTPEELRQRRIALGRRLVLVSASVMSTYLVCSSVVVTTLIPRELLEHGGPADGRALAWLAHEQFGGIFGTVYDVSSIAILWFAGASAMAGLLALIPRYLPRYGMAPEWARRSRPMVAVLGVIAVLVTLAFRADVDAQSGAYATGVLVLLTSGGVAVTILAHREGRRGARLGFGVVTVVLLFTLGTNIVERPEGVRVAGCFIAGIIVSSAVSRALRSLELRGQGISYDRAAANILRGATSGANDVALVAHAKPAAADHTDPQSVESCELSYSFKENRVRTANHLGDRPVIFLEIVVRDASGFSEPLAVTGHQVAGIPVLRVEATAVPNAVAAVALDIRETSGVVPDLYFEWAPGSPVRDMIRFLAIGRGQNAMVTQEILRRAEPREERRPRVHVG</sequence>
<evidence type="ECO:0000313" key="2">
    <source>
        <dbReference type="EMBL" id="MBB3115570.1"/>
    </source>
</evidence>
<feature type="transmembrane region" description="Helical" evidence="1">
    <location>
        <begin position="178"/>
        <end position="199"/>
    </location>
</feature>
<keyword evidence="1" id="KW-0812">Transmembrane</keyword>
<evidence type="ECO:0008006" key="4">
    <source>
        <dbReference type="Google" id="ProtNLM"/>
    </source>
</evidence>
<comment type="caution">
    <text evidence="2">The sequence shown here is derived from an EMBL/GenBank/DDBJ whole genome shotgun (WGS) entry which is preliminary data.</text>
</comment>
<keyword evidence="1" id="KW-1133">Transmembrane helix</keyword>
<evidence type="ECO:0000313" key="3">
    <source>
        <dbReference type="Proteomes" id="UP000612712"/>
    </source>
</evidence>
<dbReference type="EMBL" id="JACHWT010000003">
    <property type="protein sequence ID" value="MBB3115570.1"/>
    <property type="molecule type" value="Genomic_DNA"/>
</dbReference>
<accession>A0A8H9Y7N7</accession>